<dbReference type="GO" id="GO:0000160">
    <property type="term" value="P:phosphorelay signal transduction system"/>
    <property type="evidence" value="ECO:0007669"/>
    <property type="project" value="UniProtKB-KW"/>
</dbReference>
<proteinExistence type="predicted"/>
<name>A0A7X5F024_9HYPH</name>
<dbReference type="Pfam" id="PF01627">
    <property type="entry name" value="Hpt"/>
    <property type="match status" value="1"/>
</dbReference>
<dbReference type="Proteomes" id="UP000586722">
    <property type="component" value="Unassembled WGS sequence"/>
</dbReference>
<dbReference type="EMBL" id="JAABLQ010000001">
    <property type="protein sequence ID" value="NBN77286.1"/>
    <property type="molecule type" value="Genomic_DNA"/>
</dbReference>
<keyword evidence="2" id="KW-1185">Reference proteome</keyword>
<reference evidence="2" key="1">
    <citation type="submission" date="2020-01" db="EMBL/GenBank/DDBJ databases">
        <authorList>
            <person name="Fang Y."/>
            <person name="Sun R."/>
            <person name="Nie L."/>
            <person name="He J."/>
            <person name="Hao L."/>
            <person name="Wang L."/>
            <person name="Su S."/>
            <person name="Lv E."/>
            <person name="Zhang Z."/>
            <person name="Xie R."/>
            <person name="Liu H."/>
        </authorList>
    </citation>
    <scope>NUCLEOTIDE SEQUENCE [LARGE SCALE GENOMIC DNA]</scope>
    <source>
        <strain evidence="2">XCT-53</strain>
    </source>
</reference>
<dbReference type="RefSeq" id="WP_161675631.1">
    <property type="nucleotide sequence ID" value="NZ_JAABLP010000002.1"/>
</dbReference>
<dbReference type="SUPFAM" id="SSF47226">
    <property type="entry name" value="Histidine-containing phosphotransfer domain, HPT domain"/>
    <property type="match status" value="1"/>
</dbReference>
<dbReference type="InterPro" id="IPR008207">
    <property type="entry name" value="Sig_transdc_His_kin_Hpt_dom"/>
</dbReference>
<comment type="caution">
    <text evidence="1">The sequence shown here is derived from an EMBL/GenBank/DDBJ whole genome shotgun (WGS) entry which is preliminary data.</text>
</comment>
<evidence type="ECO:0000313" key="2">
    <source>
        <dbReference type="Proteomes" id="UP000586722"/>
    </source>
</evidence>
<dbReference type="AlphaFoldDB" id="A0A7X5F024"/>
<accession>A0A7X5F024</accession>
<gene>
    <name evidence="1" type="ORF">GWI72_03270</name>
</gene>
<dbReference type="Gene3D" id="1.20.120.160">
    <property type="entry name" value="HPT domain"/>
    <property type="match status" value="1"/>
</dbReference>
<organism evidence="1 2">
    <name type="scientific">Pannonibacter tanglangensis</name>
    <dbReference type="NCBI Taxonomy" id="2750084"/>
    <lineage>
        <taxon>Bacteria</taxon>
        <taxon>Pseudomonadati</taxon>
        <taxon>Pseudomonadota</taxon>
        <taxon>Alphaproteobacteria</taxon>
        <taxon>Hyphomicrobiales</taxon>
        <taxon>Stappiaceae</taxon>
        <taxon>Pannonibacter</taxon>
    </lineage>
</organism>
<dbReference type="GO" id="GO:0004672">
    <property type="term" value="F:protein kinase activity"/>
    <property type="evidence" value="ECO:0007669"/>
    <property type="project" value="UniProtKB-ARBA"/>
</dbReference>
<dbReference type="InterPro" id="IPR036641">
    <property type="entry name" value="HPT_dom_sf"/>
</dbReference>
<evidence type="ECO:0000313" key="1">
    <source>
        <dbReference type="EMBL" id="NBN77286.1"/>
    </source>
</evidence>
<sequence length="178" mass="19718">MSGNDQSDEQDFGSDVEFVTPPKDLRKKVRVLSPREAARFDPVKAAEAALQRLSGHFDGWMDTEAAALWTAWEAIDRDGLSRETLDPLYQAAHNIKGQSQTLGYPLVGSVAGSLCHLIETVPALEQVPAVLLRQHVEAIRAMVSEKARDESNRLGVQLLERLREVTADYLRRAVDPDA</sequence>
<protein>
    <submittedName>
        <fullName evidence="1">Hpt domain-containing protein</fullName>
    </submittedName>
</protein>